<sequence>MNLTIATIIYIFSLISLKLIKKNNNDIDNLKKEVRSQLEEINILKMRNNEGVLFTEKVDKSIQTDLSSNELSNLIDNSLIIDSNSVVSTELNILPFENNISLSLPNFQDYILLDDSNLIDSMESFLLI</sequence>
<protein>
    <submittedName>
        <fullName evidence="3">Uncharacterized protein</fullName>
    </submittedName>
</protein>
<geneLocation type="mitochondrion" evidence="3"/>
<name>A0A7T3PCV2_9AGAR</name>
<keyword evidence="1" id="KW-0175">Coiled coil</keyword>
<gene>
    <name evidence="3" type="primary">orf128</name>
</gene>
<proteinExistence type="predicted"/>
<feature type="chain" id="PRO_5031286795" evidence="2">
    <location>
        <begin position="18"/>
        <end position="128"/>
    </location>
</feature>
<dbReference type="RefSeq" id="YP_010130220.1">
    <property type="nucleotide sequence ID" value="NC_056336.1"/>
</dbReference>
<dbReference type="EMBL" id="MT114157">
    <property type="protein sequence ID" value="QPZ51122.1"/>
    <property type="molecule type" value="Genomic_DNA"/>
</dbReference>
<dbReference type="GeneID" id="65338553"/>
<evidence type="ECO:0000313" key="3">
    <source>
        <dbReference type="EMBL" id="QPZ51122.1"/>
    </source>
</evidence>
<keyword evidence="3" id="KW-0496">Mitochondrion</keyword>
<keyword evidence="2" id="KW-0732">Signal</keyword>
<evidence type="ECO:0000256" key="2">
    <source>
        <dbReference type="SAM" id="SignalP"/>
    </source>
</evidence>
<organism evidence="3">
    <name type="scientific">Clavaria fumosa</name>
    <dbReference type="NCBI Taxonomy" id="264083"/>
    <lineage>
        <taxon>Eukaryota</taxon>
        <taxon>Fungi</taxon>
        <taxon>Dikarya</taxon>
        <taxon>Basidiomycota</taxon>
        <taxon>Agaricomycotina</taxon>
        <taxon>Agaricomycetes</taxon>
        <taxon>Agaricomycetidae</taxon>
        <taxon>Agaricales</taxon>
        <taxon>Clavariineae</taxon>
        <taxon>Clavariaceae</taxon>
        <taxon>Clavaria</taxon>
    </lineage>
</organism>
<feature type="coiled-coil region" evidence="1">
    <location>
        <begin position="20"/>
        <end position="47"/>
    </location>
</feature>
<feature type="signal peptide" evidence="2">
    <location>
        <begin position="1"/>
        <end position="17"/>
    </location>
</feature>
<accession>A0A7T3PCV2</accession>
<reference evidence="3" key="1">
    <citation type="journal article" date="2020" name="IMA Fungus">
        <title>The 256 kb mitochondrial genome of Clavaria fumosa is the largest among phylum Basidiomycota and is rich in introns and intronic ORFs.</title>
        <authorList>
            <person name="Wang X."/>
            <person name="Wang Y."/>
            <person name="Yao W."/>
            <person name="Shen J."/>
            <person name="Chen M."/>
            <person name="Gao M."/>
            <person name="Ren J."/>
            <person name="Li Q."/>
            <person name="Liu N."/>
        </authorList>
    </citation>
    <scope>NUCLEOTIDE SEQUENCE</scope>
</reference>
<dbReference type="AlphaFoldDB" id="A0A7T3PCV2"/>
<evidence type="ECO:0000256" key="1">
    <source>
        <dbReference type="SAM" id="Coils"/>
    </source>
</evidence>